<dbReference type="AlphaFoldDB" id="A0A0Q2MJB7"/>
<accession>A0A0Q2MJB7</accession>
<comment type="caution">
    <text evidence="1">The sequence shown here is derived from an EMBL/GenBank/DDBJ whole genome shotgun (WGS) entry which is preliminary data.</text>
</comment>
<dbReference type="EMBL" id="LKHS01000001">
    <property type="protein sequence ID" value="KQH87786.1"/>
    <property type="molecule type" value="Genomic_DNA"/>
</dbReference>
<dbReference type="InParanoid" id="A0A0Q2MJB7"/>
<organism evidence="1 2">
    <name type="scientific">Vibrio furnissii</name>
    <dbReference type="NCBI Taxonomy" id="29494"/>
    <lineage>
        <taxon>Bacteria</taxon>
        <taxon>Pseudomonadati</taxon>
        <taxon>Pseudomonadota</taxon>
        <taxon>Gammaproteobacteria</taxon>
        <taxon>Vibrionales</taxon>
        <taxon>Vibrionaceae</taxon>
        <taxon>Vibrio</taxon>
    </lineage>
</organism>
<reference evidence="1 2" key="1">
    <citation type="submission" date="2015-08" db="EMBL/GenBank/DDBJ databases">
        <title>Antibacterial properties of a collection of Vibrionaceae strains.</title>
        <authorList>
            <person name="Giubergia S."/>
        </authorList>
    </citation>
    <scope>NUCLEOTIDE SEQUENCE [LARGE SCALE GENOMIC DNA]</scope>
    <source>
        <strain evidence="1 2">S0821</strain>
    </source>
</reference>
<dbReference type="Proteomes" id="UP000051221">
    <property type="component" value="Unassembled WGS sequence"/>
</dbReference>
<name>A0A0Q2MJB7_VIBFU</name>
<evidence type="ECO:0000313" key="2">
    <source>
        <dbReference type="Proteomes" id="UP000051221"/>
    </source>
</evidence>
<gene>
    <name evidence="1" type="ORF">AMR76_00335</name>
</gene>
<sequence length="208" mass="23374">MRKSWLPIPLILLTPLVLLVLVVAAGVYRFSLSDEQILSKFPAQPLKADPIVARLFDLHVTTPLTIPVPETVSFALLDRWDETQRWVMGDYDSGSERGQVALDTHSLVAVKGQEQRRGYAGIIRVSNQGSGVMSYLALFQYDELRLRMVMVSSEWLGDRVEIQSVTQENAQLNVSLLTHEAGEAFANTPTKFVSILFLISQKYQLIQQ</sequence>
<evidence type="ECO:0000313" key="1">
    <source>
        <dbReference type="EMBL" id="KQH87786.1"/>
    </source>
</evidence>
<dbReference type="RefSeq" id="WP_055464921.1">
    <property type="nucleotide sequence ID" value="NZ_CP035694.1"/>
</dbReference>
<proteinExistence type="predicted"/>
<keyword evidence="2" id="KW-1185">Reference proteome</keyword>
<protein>
    <submittedName>
        <fullName evidence="1">Uncharacterized protein</fullName>
    </submittedName>
</protein>